<feature type="compositionally biased region" description="Polar residues" evidence="1">
    <location>
        <begin position="408"/>
        <end position="417"/>
    </location>
</feature>
<comment type="caution">
    <text evidence="4">The sequence shown here is derived from an EMBL/GenBank/DDBJ whole genome shotgun (WGS) entry which is preliminary data.</text>
</comment>
<dbReference type="SUPFAM" id="SSF160935">
    <property type="entry name" value="VPA0735-like"/>
    <property type="match status" value="1"/>
</dbReference>
<name>A0A371NUU7_9MICO</name>
<reference evidence="4 5" key="1">
    <citation type="submission" date="2018-08" db="EMBL/GenBank/DDBJ databases">
        <title>Isolation, diversity and antifungal activity of Actinobacteria from cow dung.</title>
        <authorList>
            <person name="Ling L."/>
        </authorList>
    </citation>
    <scope>NUCLEOTIDE SEQUENCE [LARGE SCALE GENOMIC DNA]</scope>
    <source>
        <strain evidence="4 5">NEAU-LLE</strain>
    </source>
</reference>
<evidence type="ECO:0000259" key="3">
    <source>
        <dbReference type="Pfam" id="PF06863"/>
    </source>
</evidence>
<evidence type="ECO:0000313" key="4">
    <source>
        <dbReference type="EMBL" id="REJ06070.1"/>
    </source>
</evidence>
<feature type="domain" description="DUF1254" evidence="3">
    <location>
        <begin position="92"/>
        <end position="209"/>
    </location>
</feature>
<evidence type="ECO:0000256" key="1">
    <source>
        <dbReference type="SAM" id="MobiDB-lite"/>
    </source>
</evidence>
<protein>
    <submittedName>
        <fullName evidence="4">DUF1254 domain-containing protein</fullName>
    </submittedName>
</protein>
<feature type="region of interest" description="Disordered" evidence="1">
    <location>
        <begin position="408"/>
        <end position="435"/>
    </location>
</feature>
<dbReference type="Gene3D" id="2.60.40.1610">
    <property type="entry name" value="Domain of unknown function DUF1254"/>
    <property type="match status" value="1"/>
</dbReference>
<dbReference type="PANTHER" id="PTHR36509:SF3">
    <property type="entry name" value="SIGNAL PEPTIDE PROTEIN"/>
    <property type="match status" value="1"/>
</dbReference>
<dbReference type="InterPro" id="IPR010679">
    <property type="entry name" value="DUF1254"/>
</dbReference>
<feature type="domain" description="DUF1214" evidence="2">
    <location>
        <begin position="363"/>
        <end position="469"/>
    </location>
</feature>
<keyword evidence="5" id="KW-1185">Reference proteome</keyword>
<dbReference type="EMBL" id="QUAB01000038">
    <property type="protein sequence ID" value="REJ06070.1"/>
    <property type="molecule type" value="Genomic_DNA"/>
</dbReference>
<dbReference type="Gene3D" id="2.60.120.600">
    <property type="entry name" value="Domain of unknown function DUF1214, C-terminal domain"/>
    <property type="match status" value="1"/>
</dbReference>
<proteinExistence type="predicted"/>
<dbReference type="OrthoDB" id="272779at2"/>
<gene>
    <name evidence="4" type="ORF">DY023_07190</name>
</gene>
<dbReference type="Pfam" id="PF06742">
    <property type="entry name" value="DUF1214"/>
    <property type="match status" value="1"/>
</dbReference>
<sequence>MERQAPGYNTPIPAQVTTPDVVASRLGELRFADGVPTPQTAQMLFDHLDFIRGVEAFLNCIPAASLEGIRRGVSALAGDSCHRGVIADRLMDSNPLFLTGNTDTVYAIAMLDLERDGATVIEVPPGCGPGTVDDAWFRFVIDLGAPGPDRGQGGTYLIVPPGYDGERPDGWFVAESPGFVHLVILRGFLVDGKPDAAVKLFESGVRIYPFSSRNDPPAMEWTSLSGEVMNTVHANDVTFYEEVAQVIAKEPVGLIDAETRGLLASIGIAKGHPFDPDERMRGILVDAAAVGNGTARSMSFRSRESSFFLYEDRQWVNPFPGGDYRFLRDGGAGGRFLDARTTFFYLATVNTPAMALKMVGKGSQYAAAMVDADGAPLDGARTYRLRLPAEVPAADFWSIVVYDPQTRSELQTGQPLPSRNDKRDSLARNADGSTDIVFGPEEPAALATNWIQTVPGKGWFALLRLYGPLETWFDGSWKPGDVEPL</sequence>
<dbReference type="InterPro" id="IPR037049">
    <property type="entry name" value="DUF1214_C_sf"/>
</dbReference>
<dbReference type="Pfam" id="PF06863">
    <property type="entry name" value="DUF1254"/>
    <property type="match status" value="1"/>
</dbReference>
<evidence type="ECO:0000259" key="2">
    <source>
        <dbReference type="Pfam" id="PF06742"/>
    </source>
</evidence>
<dbReference type="RefSeq" id="WP_116241667.1">
    <property type="nucleotide sequence ID" value="NZ_QUAB01000038.1"/>
</dbReference>
<dbReference type="InterPro" id="IPR037050">
    <property type="entry name" value="DUF1254_sf"/>
</dbReference>
<dbReference type="PANTHER" id="PTHR36509">
    <property type="entry name" value="BLL3101 PROTEIN"/>
    <property type="match status" value="1"/>
</dbReference>
<dbReference type="Gene3D" id="1.10.3360.10">
    <property type="entry name" value="VPA0735-like domain"/>
    <property type="match status" value="1"/>
</dbReference>
<organism evidence="4 5">
    <name type="scientific">Microbacterium bovistercoris</name>
    <dbReference type="NCBI Taxonomy" id="2293570"/>
    <lineage>
        <taxon>Bacteria</taxon>
        <taxon>Bacillati</taxon>
        <taxon>Actinomycetota</taxon>
        <taxon>Actinomycetes</taxon>
        <taxon>Micrococcales</taxon>
        <taxon>Microbacteriaceae</taxon>
        <taxon>Microbacterium</taxon>
    </lineage>
</organism>
<dbReference type="AlphaFoldDB" id="A0A371NUU7"/>
<dbReference type="InterPro" id="IPR010621">
    <property type="entry name" value="DUF1214"/>
</dbReference>
<accession>A0A371NUU7</accession>
<evidence type="ECO:0000313" key="5">
    <source>
        <dbReference type="Proteomes" id="UP000262172"/>
    </source>
</evidence>
<dbReference type="Proteomes" id="UP000262172">
    <property type="component" value="Unassembled WGS sequence"/>
</dbReference>